<dbReference type="EMBL" id="SHOA02000016">
    <property type="protein sequence ID" value="TDH68620.1"/>
    <property type="molecule type" value="Genomic_DNA"/>
</dbReference>
<reference evidence="2 3" key="1">
    <citation type="journal article" date="2021" name="Genome Biol.">
        <title>AFLAP: assembly-free linkage analysis pipeline using k-mers from genome sequencing data.</title>
        <authorList>
            <person name="Fletcher K."/>
            <person name="Zhang L."/>
            <person name="Gil J."/>
            <person name="Han R."/>
            <person name="Cavanaugh K."/>
            <person name="Michelmore R."/>
        </authorList>
    </citation>
    <scope>NUCLEOTIDE SEQUENCE [LARGE SCALE GENOMIC DNA]</scope>
    <source>
        <strain evidence="2 3">SF5</strain>
    </source>
</reference>
<organism evidence="2 3">
    <name type="scientific">Bremia lactucae</name>
    <name type="common">Lettuce downy mildew</name>
    <dbReference type="NCBI Taxonomy" id="4779"/>
    <lineage>
        <taxon>Eukaryota</taxon>
        <taxon>Sar</taxon>
        <taxon>Stramenopiles</taxon>
        <taxon>Oomycota</taxon>
        <taxon>Peronosporomycetes</taxon>
        <taxon>Peronosporales</taxon>
        <taxon>Peronosporaceae</taxon>
        <taxon>Bremia</taxon>
    </lineage>
</organism>
<comment type="caution">
    <text evidence="2">The sequence shown here is derived from an EMBL/GenBank/DDBJ whole genome shotgun (WGS) entry which is preliminary data.</text>
</comment>
<evidence type="ECO:0000313" key="3">
    <source>
        <dbReference type="Proteomes" id="UP000294530"/>
    </source>
</evidence>
<evidence type="ECO:0000313" key="2">
    <source>
        <dbReference type="EMBL" id="TDH68620.1"/>
    </source>
</evidence>
<proteinExistence type="predicted"/>
<name>A0A976FKM6_BRELC</name>
<feature type="region of interest" description="Disordered" evidence="1">
    <location>
        <begin position="23"/>
        <end position="68"/>
    </location>
</feature>
<gene>
    <name evidence="2" type="ORF">CCR75_000312</name>
</gene>
<dbReference type="Proteomes" id="UP000294530">
    <property type="component" value="Unassembled WGS sequence"/>
</dbReference>
<accession>A0A976FKM6</accession>
<protein>
    <submittedName>
        <fullName evidence="2">Uncharacterized protein</fullName>
    </submittedName>
</protein>
<keyword evidence="3" id="KW-1185">Reference proteome</keyword>
<dbReference type="AlphaFoldDB" id="A0A976FKM6"/>
<evidence type="ECO:0000256" key="1">
    <source>
        <dbReference type="SAM" id="MobiDB-lite"/>
    </source>
</evidence>
<sequence>MTSSRSFRNPVDQKVNFLDKTEAAAKKKKRTTAVRQAGPRGVETNRQAEMTVDDDSDIDMSITHPVLK</sequence>
<dbReference type="KEGG" id="blac:94344091"/>
<dbReference type="GeneID" id="94344091"/>
<dbReference type="RefSeq" id="XP_067818119.1">
    <property type="nucleotide sequence ID" value="XM_067958420.1"/>
</dbReference>